<proteinExistence type="inferred from homology"/>
<reference evidence="10 11" key="1">
    <citation type="submission" date="2019-06" db="EMBL/GenBank/DDBJ databases">
        <title>Genomic insights into carbon and energy metabolism of Deferribacter autotrophicus revealed new metabolic traits in the phylum Deferribacteres.</title>
        <authorList>
            <person name="Slobodkin A.I."/>
            <person name="Slobodkina G.B."/>
            <person name="Allioux M."/>
            <person name="Alain K."/>
            <person name="Jebbar M."/>
            <person name="Shadrin V."/>
            <person name="Kublanov I.V."/>
            <person name="Toshchakov S.V."/>
            <person name="Bonch-Osmolovskaya E.A."/>
        </authorList>
    </citation>
    <scope>NUCLEOTIDE SEQUENCE [LARGE SCALE GENOMIC DNA]</scope>
    <source>
        <strain evidence="10 11">SL50</strain>
    </source>
</reference>
<evidence type="ECO:0000256" key="1">
    <source>
        <dbReference type="ARBA" id="ARBA00004651"/>
    </source>
</evidence>
<dbReference type="OrthoDB" id="9808686at2"/>
<feature type="domain" description="ABC transmembrane type-2" evidence="9">
    <location>
        <begin position="156"/>
        <end position="382"/>
    </location>
</feature>
<dbReference type="GO" id="GO:0005886">
    <property type="term" value="C:plasma membrane"/>
    <property type="evidence" value="ECO:0007669"/>
    <property type="project" value="UniProtKB-SubCell"/>
</dbReference>
<evidence type="ECO:0000256" key="4">
    <source>
        <dbReference type="ARBA" id="ARBA00022475"/>
    </source>
</evidence>
<evidence type="ECO:0000313" key="10">
    <source>
        <dbReference type="EMBL" id="KAA0258089.1"/>
    </source>
</evidence>
<dbReference type="Proteomes" id="UP000322876">
    <property type="component" value="Unassembled WGS sequence"/>
</dbReference>
<dbReference type="Pfam" id="PF12698">
    <property type="entry name" value="ABC2_membrane_3"/>
    <property type="match status" value="1"/>
</dbReference>
<evidence type="ECO:0000256" key="2">
    <source>
        <dbReference type="ARBA" id="ARBA00007783"/>
    </source>
</evidence>
<dbReference type="InterPro" id="IPR051449">
    <property type="entry name" value="ABC-2_transporter_component"/>
</dbReference>
<protein>
    <submittedName>
        <fullName evidence="10">ABC transporter permease</fullName>
    </submittedName>
</protein>
<keyword evidence="3" id="KW-0813">Transport</keyword>
<gene>
    <name evidence="10" type="ORF">FHQ18_06740</name>
</gene>
<keyword evidence="6 8" id="KW-1133">Transmembrane helix</keyword>
<evidence type="ECO:0000256" key="3">
    <source>
        <dbReference type="ARBA" id="ARBA00022448"/>
    </source>
</evidence>
<sequence>MCLPWRMFLSITLNKRLKRIVSIFMKEFKELRRDRISRIIVFVVPFVMMIIFGYGMALDVHHIPFVIVDEDKTALSRDFKYRFINNREYFSFYGEVASQDEVIKLIDENKVRFGIIIPSDFTEKLKKKENVKIQLLVDGIFPYRADVIKSYVEAMVNSFNLVLNDIDLKKLFKLNVRYWFNENLKSVKLTTSGLLAIILFLNPAIFASLLIVKEKESGSIYNIYTSSITKFEYLFSKQLFAVFVSIINFFILFLLIKFLFGIPFKGNFSLFFISSVIYIFVSTSIGLFLSSFLKTQVSVIVGISVIAIIPAFLYSGYLVPVSSMSNEAYIQAHIYPTFYFMNIIKMNYLKGVNINFFTLNVAILIIFYIIFFGLTFILFKKKER</sequence>
<keyword evidence="7 8" id="KW-0472">Membrane</keyword>
<feature type="transmembrane region" description="Helical" evidence="8">
    <location>
        <begin position="39"/>
        <end position="57"/>
    </location>
</feature>
<dbReference type="AlphaFoldDB" id="A0A5A8F3Z2"/>
<keyword evidence="5 8" id="KW-0812">Transmembrane</keyword>
<name>A0A5A8F3Z2_9BACT</name>
<evidence type="ECO:0000256" key="7">
    <source>
        <dbReference type="ARBA" id="ARBA00023136"/>
    </source>
</evidence>
<feature type="transmembrane region" description="Helical" evidence="8">
    <location>
        <begin position="268"/>
        <end position="290"/>
    </location>
</feature>
<feature type="transmembrane region" description="Helical" evidence="8">
    <location>
        <begin position="239"/>
        <end position="262"/>
    </location>
</feature>
<dbReference type="InterPro" id="IPR013525">
    <property type="entry name" value="ABC2_TM"/>
</dbReference>
<evidence type="ECO:0000256" key="8">
    <source>
        <dbReference type="SAM" id="Phobius"/>
    </source>
</evidence>
<feature type="transmembrane region" description="Helical" evidence="8">
    <location>
        <begin position="356"/>
        <end position="379"/>
    </location>
</feature>
<comment type="caution">
    <text evidence="10">The sequence shown here is derived from an EMBL/GenBank/DDBJ whole genome shotgun (WGS) entry which is preliminary data.</text>
</comment>
<dbReference type="PANTHER" id="PTHR30294">
    <property type="entry name" value="MEMBRANE COMPONENT OF ABC TRANSPORTER YHHJ-RELATED"/>
    <property type="match status" value="1"/>
</dbReference>
<comment type="similarity">
    <text evidence="2">Belongs to the ABC-2 integral membrane protein family.</text>
</comment>
<dbReference type="GO" id="GO:0140359">
    <property type="term" value="F:ABC-type transporter activity"/>
    <property type="evidence" value="ECO:0007669"/>
    <property type="project" value="InterPro"/>
</dbReference>
<dbReference type="InterPro" id="IPR047817">
    <property type="entry name" value="ABC2_TM_bact-type"/>
</dbReference>
<accession>A0A5A8F3Z2</accession>
<dbReference type="Gene3D" id="3.40.1710.10">
    <property type="entry name" value="abc type-2 transporter like domain"/>
    <property type="match status" value="1"/>
</dbReference>
<dbReference type="PANTHER" id="PTHR30294:SF29">
    <property type="entry name" value="MULTIDRUG ABC TRANSPORTER PERMEASE YBHS-RELATED"/>
    <property type="match status" value="1"/>
</dbReference>
<dbReference type="EMBL" id="VFJB01000005">
    <property type="protein sequence ID" value="KAA0258089.1"/>
    <property type="molecule type" value="Genomic_DNA"/>
</dbReference>
<dbReference type="PROSITE" id="PS51012">
    <property type="entry name" value="ABC_TM2"/>
    <property type="match status" value="1"/>
</dbReference>
<evidence type="ECO:0000256" key="5">
    <source>
        <dbReference type="ARBA" id="ARBA00022692"/>
    </source>
</evidence>
<organism evidence="10 11">
    <name type="scientific">Deferribacter autotrophicus</name>
    <dbReference type="NCBI Taxonomy" id="500465"/>
    <lineage>
        <taxon>Bacteria</taxon>
        <taxon>Pseudomonadati</taxon>
        <taxon>Deferribacterota</taxon>
        <taxon>Deferribacteres</taxon>
        <taxon>Deferribacterales</taxon>
        <taxon>Deferribacteraceae</taxon>
        <taxon>Deferribacter</taxon>
    </lineage>
</organism>
<comment type="subcellular location">
    <subcellularLocation>
        <location evidence="1">Cell membrane</location>
        <topology evidence="1">Multi-pass membrane protein</topology>
    </subcellularLocation>
</comment>
<evidence type="ECO:0000259" key="9">
    <source>
        <dbReference type="PROSITE" id="PS51012"/>
    </source>
</evidence>
<keyword evidence="11" id="KW-1185">Reference proteome</keyword>
<evidence type="ECO:0000313" key="11">
    <source>
        <dbReference type="Proteomes" id="UP000322876"/>
    </source>
</evidence>
<keyword evidence="4" id="KW-1003">Cell membrane</keyword>
<feature type="transmembrane region" description="Helical" evidence="8">
    <location>
        <begin position="193"/>
        <end position="212"/>
    </location>
</feature>
<feature type="transmembrane region" description="Helical" evidence="8">
    <location>
        <begin position="297"/>
        <end position="317"/>
    </location>
</feature>
<evidence type="ECO:0000256" key="6">
    <source>
        <dbReference type="ARBA" id="ARBA00022989"/>
    </source>
</evidence>